<keyword evidence="1" id="KW-0472">Membrane</keyword>
<name>A0ABX1KPC0_9GAMM</name>
<keyword evidence="1" id="KW-1133">Transmembrane helix</keyword>
<keyword evidence="3" id="KW-1185">Reference proteome</keyword>
<feature type="transmembrane region" description="Helical" evidence="1">
    <location>
        <begin position="44"/>
        <end position="66"/>
    </location>
</feature>
<protein>
    <recommendedName>
        <fullName evidence="4">SMODS and SLOG-associating 2TM effector domain-containing protein</fullName>
    </recommendedName>
</protein>
<gene>
    <name evidence="2" type="ORF">HGO26_11010</name>
</gene>
<feature type="transmembrane region" description="Helical" evidence="1">
    <location>
        <begin position="152"/>
        <end position="174"/>
    </location>
</feature>
<organism evidence="2 3">
    <name type="scientific">Shewanella oncorhynchi</name>
    <dbReference type="NCBI Taxonomy" id="2726434"/>
    <lineage>
        <taxon>Bacteria</taxon>
        <taxon>Pseudomonadati</taxon>
        <taxon>Pseudomonadota</taxon>
        <taxon>Gammaproteobacteria</taxon>
        <taxon>Alteromonadales</taxon>
        <taxon>Shewanellaceae</taxon>
        <taxon>Shewanella</taxon>
    </lineage>
</organism>
<evidence type="ECO:0000256" key="1">
    <source>
        <dbReference type="SAM" id="Phobius"/>
    </source>
</evidence>
<comment type="caution">
    <text evidence="2">The sequence shown here is derived from an EMBL/GenBank/DDBJ whole genome shotgun (WGS) entry which is preliminary data.</text>
</comment>
<sequence length="177" mass="20199">MSELKKEVMPEKSSSAKLVVDYAKSGWDDELKRFYSIDDKLSKLLRFITGVLVIFSTFLTWLYVHINEFNGLFQYLILVSSFVSLVSLISAMLQAYNGTQLMVFVRPRMSSAVIGLLDLDQEESAKLIAETYLEAISKHRDQMKAKEKCFDISYKDVILALSMFVTSLFLLIIIKGI</sequence>
<dbReference type="EMBL" id="JABAEB010000006">
    <property type="protein sequence ID" value="NLQ23401.1"/>
    <property type="molecule type" value="Genomic_DNA"/>
</dbReference>
<proteinExistence type="predicted"/>
<dbReference type="RefSeq" id="WP_168825170.1">
    <property type="nucleotide sequence ID" value="NZ_JABAEB010000006.1"/>
</dbReference>
<keyword evidence="1" id="KW-0812">Transmembrane</keyword>
<evidence type="ECO:0008006" key="4">
    <source>
        <dbReference type="Google" id="ProtNLM"/>
    </source>
</evidence>
<feature type="transmembrane region" description="Helical" evidence="1">
    <location>
        <begin position="72"/>
        <end position="96"/>
    </location>
</feature>
<reference evidence="2 3" key="1">
    <citation type="submission" date="2020-04" db="EMBL/GenBank/DDBJ databases">
        <title>The first description of lens atrophy caused by putative novel Shewanella sp. that is a new emerging pathogen for cultured rainbow trout?</title>
        <authorList>
            <person name="Saticioglu I.B."/>
            <person name="Duman M."/>
            <person name="Altun S."/>
        </authorList>
    </citation>
    <scope>NUCLEOTIDE SEQUENCE [LARGE SCALE GENOMIC DNA]</scope>
    <source>
        <strain evidence="2 3">S-1</strain>
    </source>
</reference>
<dbReference type="Proteomes" id="UP000527352">
    <property type="component" value="Unassembled WGS sequence"/>
</dbReference>
<evidence type="ECO:0000313" key="3">
    <source>
        <dbReference type="Proteomes" id="UP000527352"/>
    </source>
</evidence>
<accession>A0ABX1KPC0</accession>
<evidence type="ECO:0000313" key="2">
    <source>
        <dbReference type="EMBL" id="NLQ23401.1"/>
    </source>
</evidence>